<evidence type="ECO:0000313" key="1">
    <source>
        <dbReference type="EMBL" id="KAI5677120.1"/>
    </source>
</evidence>
<dbReference type="EMBL" id="CM044702">
    <property type="protein sequence ID" value="KAI5677120.1"/>
    <property type="molecule type" value="Genomic_DNA"/>
</dbReference>
<gene>
    <name evidence="1" type="ORF">M9H77_08070</name>
</gene>
<sequence length="100" mass="11223">MGLLVAKQPSAQFPPINKGIPMVERSWKRHSSLRQVKSSPEALPKSSLTKIFLKIQKAPAALQSINHPQSPFDLRRSFQALKSTLYFAAYKLQNLYAAKS</sequence>
<comment type="caution">
    <text evidence="1">The sequence shown here is derived from an EMBL/GenBank/DDBJ whole genome shotgun (WGS) entry which is preliminary data.</text>
</comment>
<accession>A0ACC0BWR3</accession>
<name>A0ACC0BWR3_CATRO</name>
<proteinExistence type="predicted"/>
<dbReference type="Proteomes" id="UP001060085">
    <property type="component" value="Linkage Group LG02"/>
</dbReference>
<reference evidence="2" key="1">
    <citation type="journal article" date="2023" name="Nat. Plants">
        <title>Single-cell RNA sequencing provides a high-resolution roadmap for understanding the multicellular compartmentation of specialized metabolism.</title>
        <authorList>
            <person name="Sun S."/>
            <person name="Shen X."/>
            <person name="Li Y."/>
            <person name="Li Y."/>
            <person name="Wang S."/>
            <person name="Li R."/>
            <person name="Zhang H."/>
            <person name="Shen G."/>
            <person name="Guo B."/>
            <person name="Wei J."/>
            <person name="Xu J."/>
            <person name="St-Pierre B."/>
            <person name="Chen S."/>
            <person name="Sun C."/>
        </authorList>
    </citation>
    <scope>NUCLEOTIDE SEQUENCE [LARGE SCALE GENOMIC DNA]</scope>
</reference>
<organism evidence="1 2">
    <name type="scientific">Catharanthus roseus</name>
    <name type="common">Madagascar periwinkle</name>
    <name type="synonym">Vinca rosea</name>
    <dbReference type="NCBI Taxonomy" id="4058"/>
    <lineage>
        <taxon>Eukaryota</taxon>
        <taxon>Viridiplantae</taxon>
        <taxon>Streptophyta</taxon>
        <taxon>Embryophyta</taxon>
        <taxon>Tracheophyta</taxon>
        <taxon>Spermatophyta</taxon>
        <taxon>Magnoliopsida</taxon>
        <taxon>eudicotyledons</taxon>
        <taxon>Gunneridae</taxon>
        <taxon>Pentapetalae</taxon>
        <taxon>asterids</taxon>
        <taxon>lamiids</taxon>
        <taxon>Gentianales</taxon>
        <taxon>Apocynaceae</taxon>
        <taxon>Rauvolfioideae</taxon>
        <taxon>Vinceae</taxon>
        <taxon>Catharanthinae</taxon>
        <taxon>Catharanthus</taxon>
    </lineage>
</organism>
<keyword evidence="2" id="KW-1185">Reference proteome</keyword>
<evidence type="ECO:0000313" key="2">
    <source>
        <dbReference type="Proteomes" id="UP001060085"/>
    </source>
</evidence>
<protein>
    <submittedName>
        <fullName evidence="1">Uncharacterized protein</fullName>
    </submittedName>
</protein>